<dbReference type="EMBL" id="BONZ01000021">
    <property type="protein sequence ID" value="GIH14005.1"/>
    <property type="molecule type" value="Genomic_DNA"/>
</dbReference>
<evidence type="ECO:0000313" key="4">
    <source>
        <dbReference type="Proteomes" id="UP000642748"/>
    </source>
</evidence>
<dbReference type="Proteomes" id="UP000642748">
    <property type="component" value="Unassembled WGS sequence"/>
</dbReference>
<accession>A0A8J3VPE3</accession>
<evidence type="ECO:0000313" key="3">
    <source>
        <dbReference type="EMBL" id="GIH14005.1"/>
    </source>
</evidence>
<protein>
    <recommendedName>
        <fullName evidence="2">ABM domain-containing protein</fullName>
    </recommendedName>
</protein>
<feature type="region of interest" description="Disordered" evidence="1">
    <location>
        <begin position="1"/>
        <end position="34"/>
    </location>
</feature>
<dbReference type="Gene3D" id="3.30.70.100">
    <property type="match status" value="1"/>
</dbReference>
<proteinExistence type="predicted"/>
<dbReference type="SUPFAM" id="SSF54909">
    <property type="entry name" value="Dimeric alpha+beta barrel"/>
    <property type="match status" value="1"/>
</dbReference>
<organism evidence="3 4">
    <name type="scientific">Rugosimonospora africana</name>
    <dbReference type="NCBI Taxonomy" id="556532"/>
    <lineage>
        <taxon>Bacteria</taxon>
        <taxon>Bacillati</taxon>
        <taxon>Actinomycetota</taxon>
        <taxon>Actinomycetes</taxon>
        <taxon>Micromonosporales</taxon>
        <taxon>Micromonosporaceae</taxon>
        <taxon>Rugosimonospora</taxon>
    </lineage>
</organism>
<evidence type="ECO:0000259" key="2">
    <source>
        <dbReference type="Pfam" id="PF03992"/>
    </source>
</evidence>
<comment type="caution">
    <text evidence="3">The sequence shown here is derived from an EMBL/GenBank/DDBJ whole genome shotgun (WGS) entry which is preliminary data.</text>
</comment>
<dbReference type="InterPro" id="IPR007138">
    <property type="entry name" value="ABM_dom"/>
</dbReference>
<keyword evidence="4" id="KW-1185">Reference proteome</keyword>
<feature type="compositionally biased region" description="Basic and acidic residues" evidence="1">
    <location>
        <begin position="15"/>
        <end position="34"/>
    </location>
</feature>
<gene>
    <name evidence="3" type="ORF">Raf01_21770</name>
</gene>
<reference evidence="3" key="1">
    <citation type="submission" date="2021-01" db="EMBL/GenBank/DDBJ databases">
        <title>Whole genome shotgun sequence of Rugosimonospora africana NBRC 104875.</title>
        <authorList>
            <person name="Komaki H."/>
            <person name="Tamura T."/>
        </authorList>
    </citation>
    <scope>NUCLEOTIDE SEQUENCE</scope>
    <source>
        <strain evidence="3">NBRC 104875</strain>
    </source>
</reference>
<dbReference type="RefSeq" id="WP_239133520.1">
    <property type="nucleotide sequence ID" value="NZ_BONZ01000021.1"/>
</dbReference>
<feature type="domain" description="ABM" evidence="2">
    <location>
        <begin position="92"/>
        <end position="158"/>
    </location>
</feature>
<sequence length="184" mass="20451">MGGAAGRGFWRRRPRADEPRSREPRPDRAGLSDLGSRVERILRLAERQAEDHRTATEAQARATVDRARAEASAILSEARAATPRAPTSLQLIIVAGQLHLDPADRDRYLTGVAEVASRARQAPGCHDFVQTADPIDPGRINIFERWASDEDLHRFRDSGRPLPDLPDLRSVEVHKYRIAGIEAP</sequence>
<name>A0A8J3VPE3_9ACTN</name>
<dbReference type="AlphaFoldDB" id="A0A8J3VPE3"/>
<evidence type="ECO:0000256" key="1">
    <source>
        <dbReference type="SAM" id="MobiDB-lite"/>
    </source>
</evidence>
<dbReference type="Pfam" id="PF03992">
    <property type="entry name" value="ABM"/>
    <property type="match status" value="1"/>
</dbReference>
<dbReference type="InterPro" id="IPR011008">
    <property type="entry name" value="Dimeric_a/b-barrel"/>
</dbReference>